<accession>A0ABV3JZE3</accession>
<protein>
    <submittedName>
        <fullName evidence="1">Uncharacterized protein</fullName>
    </submittedName>
</protein>
<evidence type="ECO:0000313" key="2">
    <source>
        <dbReference type="Proteomes" id="UP001552594"/>
    </source>
</evidence>
<proteinExistence type="predicted"/>
<evidence type="ECO:0000313" key="1">
    <source>
        <dbReference type="EMBL" id="MEV5508261.1"/>
    </source>
</evidence>
<organism evidence="1 2">
    <name type="scientific">Streptomyces orinoci</name>
    <name type="common">Streptoverticillium orinoci</name>
    <dbReference type="NCBI Taxonomy" id="67339"/>
    <lineage>
        <taxon>Bacteria</taxon>
        <taxon>Bacillati</taxon>
        <taxon>Actinomycetota</taxon>
        <taxon>Actinomycetes</taxon>
        <taxon>Kitasatosporales</taxon>
        <taxon>Streptomycetaceae</taxon>
        <taxon>Streptomyces</taxon>
    </lineage>
</organism>
<sequence length="162" mass="18124">MADLLWDDVWWFFDPEVMGSLPDVWVPNASERDWQAVLDLVVEQGWTFQYSEGSTALPLPPAEVVLSRPADAEQPHLEVRPVQDMLAIFRFYAAEEIDFDVDLREIQGQEPLDALCGFLAAIGRRLGKPVLMDAEGGDGSRPVLGFDAEADRVVMLVEPPVR</sequence>
<dbReference type="Proteomes" id="UP001552594">
    <property type="component" value="Unassembled WGS sequence"/>
</dbReference>
<comment type="caution">
    <text evidence="1">The sequence shown here is derived from an EMBL/GenBank/DDBJ whole genome shotgun (WGS) entry which is preliminary data.</text>
</comment>
<reference evidence="1 2" key="1">
    <citation type="submission" date="2024-06" db="EMBL/GenBank/DDBJ databases">
        <title>The Natural Products Discovery Center: Release of the First 8490 Sequenced Strains for Exploring Actinobacteria Biosynthetic Diversity.</title>
        <authorList>
            <person name="Kalkreuter E."/>
            <person name="Kautsar S.A."/>
            <person name="Yang D."/>
            <person name="Bader C.D."/>
            <person name="Teijaro C.N."/>
            <person name="Fluegel L."/>
            <person name="Davis C.M."/>
            <person name="Simpson J.R."/>
            <person name="Lauterbach L."/>
            <person name="Steele A.D."/>
            <person name="Gui C."/>
            <person name="Meng S."/>
            <person name="Li G."/>
            <person name="Viehrig K."/>
            <person name="Ye F."/>
            <person name="Su P."/>
            <person name="Kiefer A.F."/>
            <person name="Nichols A."/>
            <person name="Cepeda A.J."/>
            <person name="Yan W."/>
            <person name="Fan B."/>
            <person name="Jiang Y."/>
            <person name="Adhikari A."/>
            <person name="Zheng C.-J."/>
            <person name="Schuster L."/>
            <person name="Cowan T.M."/>
            <person name="Smanski M.J."/>
            <person name="Chevrette M.G."/>
            <person name="De Carvalho L.P.S."/>
            <person name="Shen B."/>
        </authorList>
    </citation>
    <scope>NUCLEOTIDE SEQUENCE [LARGE SCALE GENOMIC DNA]</scope>
    <source>
        <strain evidence="1 2">NPDC052347</strain>
    </source>
</reference>
<gene>
    <name evidence="1" type="ORF">AB0L16_17575</name>
</gene>
<dbReference type="RefSeq" id="WP_109284547.1">
    <property type="nucleotide sequence ID" value="NZ_JBFAUK010000012.1"/>
</dbReference>
<name>A0ABV3JZE3_STRON</name>
<keyword evidence="2" id="KW-1185">Reference proteome</keyword>
<dbReference type="EMBL" id="JBFAUK010000012">
    <property type="protein sequence ID" value="MEV5508261.1"/>
    <property type="molecule type" value="Genomic_DNA"/>
</dbReference>